<evidence type="ECO:0000313" key="3">
    <source>
        <dbReference type="EMBL" id="GLZ81390.1"/>
    </source>
</evidence>
<name>A0A9W6SSY8_9ACTN</name>
<feature type="region of interest" description="Disordered" evidence="2">
    <location>
        <begin position="199"/>
        <end position="248"/>
    </location>
</feature>
<reference evidence="3" key="1">
    <citation type="submission" date="2023-03" db="EMBL/GenBank/DDBJ databases">
        <title>Actinorhabdospora filicis NBRC 111898.</title>
        <authorList>
            <person name="Ichikawa N."/>
            <person name="Sato H."/>
            <person name="Tonouchi N."/>
        </authorList>
    </citation>
    <scope>NUCLEOTIDE SEQUENCE</scope>
    <source>
        <strain evidence="3">NBRC 111898</strain>
    </source>
</reference>
<protein>
    <submittedName>
        <fullName evidence="3">Uncharacterized protein</fullName>
    </submittedName>
</protein>
<evidence type="ECO:0000313" key="4">
    <source>
        <dbReference type="Proteomes" id="UP001165079"/>
    </source>
</evidence>
<dbReference type="RefSeq" id="WP_285666840.1">
    <property type="nucleotide sequence ID" value="NZ_BSTX01000005.1"/>
</dbReference>
<sequence length="616" mass="67998">MFEGKLYKSTQSLSVPDVAKRLRVDVRRKREQQVITPMASYSVTSDPGAIRIVVKDRPDSWVFTTDDQGVRRYSSDAERLHRQLKGIADTYNYEKNGEFRFHLSIDFQSDAEAAREKAEKYRRDMEKLIKEAEDRERLVYRPAADGQSVSIDGKPVGHIGFTKLGHEDAPWHATQNEPGSVTEWFPDRIAALIHVLKKREDKPQAAPPAAPSKPLAEAPKVTFSAPEPSAPAVTPPATPSGPVTVYESPTAGAAPEKVIVIEHTRALGTLVRNTVFPDGSRYVLRKAGWQWDKKGGTWHNADTMNQAANRPLIDRITAALETLDLAVRVTIDDTPAAPVKPEATTAPIPTPAPKVIPAVQAATDPVRPAHVVGTGNRLVRAVAEAKTPIVESRSDGAPEEWRLVQRIAQLKERAERVEKAAGLLAPTALAEAAWFKREAMIYDEEIADLQAALDALDEEAPVWLPEHFQTGDLVSKAGEWMRVVSVHPDGLHVITLTSSNKYRPAYDSIRGRMRDGVVETWPPAPQPVKPDEPMANVFIVSAGKNPAKSRCLYRVSVADARKICSDPRTAGRHFGLHYTSADIDSTVLYSWGHDDGRYDELLAELGVKLHPTPEQH</sequence>
<accession>A0A9W6SSY8</accession>
<feature type="compositionally biased region" description="Low complexity" evidence="2">
    <location>
        <begin position="212"/>
        <end position="232"/>
    </location>
</feature>
<keyword evidence="4" id="KW-1185">Reference proteome</keyword>
<comment type="caution">
    <text evidence="3">The sequence shown here is derived from an EMBL/GenBank/DDBJ whole genome shotgun (WGS) entry which is preliminary data.</text>
</comment>
<feature type="coiled-coil region" evidence="1">
    <location>
        <begin position="111"/>
        <end position="138"/>
    </location>
</feature>
<evidence type="ECO:0000256" key="2">
    <source>
        <dbReference type="SAM" id="MobiDB-lite"/>
    </source>
</evidence>
<dbReference type="EMBL" id="BSTX01000005">
    <property type="protein sequence ID" value="GLZ81390.1"/>
    <property type="molecule type" value="Genomic_DNA"/>
</dbReference>
<evidence type="ECO:0000256" key="1">
    <source>
        <dbReference type="SAM" id="Coils"/>
    </source>
</evidence>
<dbReference type="Proteomes" id="UP001165079">
    <property type="component" value="Unassembled WGS sequence"/>
</dbReference>
<proteinExistence type="predicted"/>
<keyword evidence="1" id="KW-0175">Coiled coil</keyword>
<gene>
    <name evidence="3" type="ORF">Afil01_61970</name>
</gene>
<organism evidence="3 4">
    <name type="scientific">Actinorhabdospora filicis</name>
    <dbReference type="NCBI Taxonomy" id="1785913"/>
    <lineage>
        <taxon>Bacteria</taxon>
        <taxon>Bacillati</taxon>
        <taxon>Actinomycetota</taxon>
        <taxon>Actinomycetes</taxon>
        <taxon>Micromonosporales</taxon>
        <taxon>Micromonosporaceae</taxon>
        <taxon>Actinorhabdospora</taxon>
    </lineage>
</organism>
<dbReference type="AlphaFoldDB" id="A0A9W6SSY8"/>